<proteinExistence type="predicted"/>
<accession>A0AAD5PAC5</accession>
<reference evidence="2" key="2">
    <citation type="submission" date="2023-02" db="EMBL/GenBank/DDBJ databases">
        <authorList>
            <consortium name="DOE Joint Genome Institute"/>
            <person name="Mondo S.J."/>
            <person name="Chang Y."/>
            <person name="Wang Y."/>
            <person name="Ahrendt S."/>
            <person name="Andreopoulos W."/>
            <person name="Barry K."/>
            <person name="Beard J."/>
            <person name="Benny G.L."/>
            <person name="Blankenship S."/>
            <person name="Bonito G."/>
            <person name="Cuomo C."/>
            <person name="Desiro A."/>
            <person name="Gervers K.A."/>
            <person name="Hundley H."/>
            <person name="Kuo A."/>
            <person name="LaButti K."/>
            <person name="Lang B.F."/>
            <person name="Lipzen A."/>
            <person name="O'Donnell K."/>
            <person name="Pangilinan J."/>
            <person name="Reynolds N."/>
            <person name="Sandor L."/>
            <person name="Smith M.W."/>
            <person name="Tsang A."/>
            <person name="Grigoriev I.V."/>
            <person name="Stajich J.E."/>
            <person name="Spatafora J.W."/>
        </authorList>
    </citation>
    <scope>NUCLEOTIDE SEQUENCE</scope>
    <source>
        <strain evidence="2">RSA 2281</strain>
    </source>
</reference>
<dbReference type="Pfam" id="PF21913">
    <property type="entry name" value="ORC6_2nd"/>
    <property type="match status" value="1"/>
</dbReference>
<evidence type="ECO:0000313" key="3">
    <source>
        <dbReference type="Proteomes" id="UP001209540"/>
    </source>
</evidence>
<dbReference type="EMBL" id="JAIXMP010000026">
    <property type="protein sequence ID" value="KAI9253435.1"/>
    <property type="molecule type" value="Genomic_DNA"/>
</dbReference>
<dbReference type="GO" id="GO:0005664">
    <property type="term" value="C:nuclear origin of replication recognition complex"/>
    <property type="evidence" value="ECO:0007669"/>
    <property type="project" value="InterPro"/>
</dbReference>
<sequence>MSSENPLIHCLDRLHLKDDVQLQQRAEYFQRQLESNVPKKVFNAGPNCKTVLAIHMAFESLSRAGWDNRLAAQLAGCTKRAYENTVSIVRKTLQLQPTVTFESLGVTFGCTIMVSHVQKLWDSFSTAYISQMSGAQRRTAQQELDQPAWKGAVFYTCAKAFGVSEHFICQYIF</sequence>
<dbReference type="Proteomes" id="UP001209540">
    <property type="component" value="Unassembled WGS sequence"/>
</dbReference>
<gene>
    <name evidence="2" type="ORF">BDA99DRAFT_548261</name>
</gene>
<dbReference type="InterPro" id="IPR020529">
    <property type="entry name" value="ORC6_met/pln"/>
</dbReference>
<organism evidence="2 3">
    <name type="scientific">Phascolomyces articulosus</name>
    <dbReference type="NCBI Taxonomy" id="60185"/>
    <lineage>
        <taxon>Eukaryota</taxon>
        <taxon>Fungi</taxon>
        <taxon>Fungi incertae sedis</taxon>
        <taxon>Mucoromycota</taxon>
        <taxon>Mucoromycotina</taxon>
        <taxon>Mucoromycetes</taxon>
        <taxon>Mucorales</taxon>
        <taxon>Lichtheimiaceae</taxon>
        <taxon>Phascolomyces</taxon>
    </lineage>
</organism>
<evidence type="ECO:0000259" key="1">
    <source>
        <dbReference type="Pfam" id="PF21913"/>
    </source>
</evidence>
<comment type="caution">
    <text evidence="2">The sequence shown here is derived from an EMBL/GenBank/DDBJ whole genome shotgun (WGS) entry which is preliminary data.</text>
</comment>
<evidence type="ECO:0000313" key="2">
    <source>
        <dbReference type="EMBL" id="KAI9253435.1"/>
    </source>
</evidence>
<dbReference type="Gene3D" id="1.10.472.10">
    <property type="entry name" value="Cyclin-like"/>
    <property type="match status" value="1"/>
</dbReference>
<reference evidence="2" key="1">
    <citation type="journal article" date="2022" name="IScience">
        <title>Evolution of zygomycete secretomes and the origins of terrestrial fungal ecologies.</title>
        <authorList>
            <person name="Chang Y."/>
            <person name="Wang Y."/>
            <person name="Mondo S."/>
            <person name="Ahrendt S."/>
            <person name="Andreopoulos W."/>
            <person name="Barry K."/>
            <person name="Beard J."/>
            <person name="Benny G.L."/>
            <person name="Blankenship S."/>
            <person name="Bonito G."/>
            <person name="Cuomo C."/>
            <person name="Desiro A."/>
            <person name="Gervers K.A."/>
            <person name="Hundley H."/>
            <person name="Kuo A."/>
            <person name="LaButti K."/>
            <person name="Lang B.F."/>
            <person name="Lipzen A."/>
            <person name="O'Donnell K."/>
            <person name="Pangilinan J."/>
            <person name="Reynolds N."/>
            <person name="Sandor L."/>
            <person name="Smith M.E."/>
            <person name="Tsang A."/>
            <person name="Grigoriev I.V."/>
            <person name="Stajich J.E."/>
            <person name="Spatafora J.W."/>
        </authorList>
    </citation>
    <scope>NUCLEOTIDE SEQUENCE</scope>
    <source>
        <strain evidence="2">RSA 2281</strain>
    </source>
</reference>
<dbReference type="InterPro" id="IPR054113">
    <property type="entry name" value="ORC6_cyclin-like_2nd"/>
</dbReference>
<dbReference type="AlphaFoldDB" id="A0AAD5PAC5"/>
<name>A0AAD5PAC5_9FUNG</name>
<dbReference type="PANTHER" id="PTHR13394">
    <property type="entry name" value="ORIGIN RECOGNITION COMPLEX SUBUNIT 6"/>
    <property type="match status" value="1"/>
</dbReference>
<keyword evidence="3" id="KW-1185">Reference proteome</keyword>
<dbReference type="GO" id="GO:0006270">
    <property type="term" value="P:DNA replication initiation"/>
    <property type="evidence" value="ECO:0007669"/>
    <property type="project" value="TreeGrafter"/>
</dbReference>
<dbReference type="PANTHER" id="PTHR13394:SF0">
    <property type="entry name" value="ORIGIN RECOGNITION COMPLEX SUBUNIT 6"/>
    <property type="match status" value="1"/>
</dbReference>
<feature type="domain" description="ORC6 second cyclin-like" evidence="1">
    <location>
        <begin position="99"/>
        <end position="160"/>
    </location>
</feature>
<protein>
    <recommendedName>
        <fullName evidence="1">ORC6 second cyclin-like domain-containing protein</fullName>
    </recommendedName>
</protein>